<comment type="caution">
    <text evidence="2">The sequence shown here is derived from an EMBL/GenBank/DDBJ whole genome shotgun (WGS) entry which is preliminary data.</text>
</comment>
<dbReference type="SUPFAM" id="SSF47986">
    <property type="entry name" value="DEATH domain"/>
    <property type="match status" value="1"/>
</dbReference>
<dbReference type="CDD" id="cd01671">
    <property type="entry name" value="CARD"/>
    <property type="match status" value="1"/>
</dbReference>
<dbReference type="InterPro" id="IPR011029">
    <property type="entry name" value="DEATH-like_dom_sf"/>
</dbReference>
<dbReference type="Proteomes" id="UP001201812">
    <property type="component" value="Unassembled WGS sequence"/>
</dbReference>
<proteinExistence type="predicted"/>
<protein>
    <submittedName>
        <fullName evidence="2">Caspase recruitment domain-containing protein</fullName>
    </submittedName>
</protein>
<dbReference type="Gene3D" id="1.10.533.10">
    <property type="entry name" value="Death Domain, Fas"/>
    <property type="match status" value="1"/>
</dbReference>
<dbReference type="InterPro" id="IPR001315">
    <property type="entry name" value="CARD"/>
</dbReference>
<organism evidence="2 3">
    <name type="scientific">Ditylenchus destructor</name>
    <dbReference type="NCBI Taxonomy" id="166010"/>
    <lineage>
        <taxon>Eukaryota</taxon>
        <taxon>Metazoa</taxon>
        <taxon>Ecdysozoa</taxon>
        <taxon>Nematoda</taxon>
        <taxon>Chromadorea</taxon>
        <taxon>Rhabditida</taxon>
        <taxon>Tylenchina</taxon>
        <taxon>Tylenchomorpha</taxon>
        <taxon>Sphaerularioidea</taxon>
        <taxon>Anguinidae</taxon>
        <taxon>Anguininae</taxon>
        <taxon>Ditylenchus</taxon>
    </lineage>
</organism>
<sequence length="107" mass="12130">MSTSTTSSMSASPAELRQQMQSVSLEHLRNRLANVDLRDLVPFLVARHVLRSHEMGAVYSKPGQVDQLNEFIEILKTKNHWMGPLIDCLIRNGQTAIAEELMRQKIT</sequence>
<dbReference type="AlphaFoldDB" id="A0AAD4NA07"/>
<keyword evidence="3" id="KW-1185">Reference proteome</keyword>
<feature type="domain" description="CARD" evidence="1">
    <location>
        <begin position="27"/>
        <end position="103"/>
    </location>
</feature>
<dbReference type="EMBL" id="JAKKPZ010000005">
    <property type="protein sequence ID" value="KAI1720516.1"/>
    <property type="molecule type" value="Genomic_DNA"/>
</dbReference>
<evidence type="ECO:0000259" key="1">
    <source>
        <dbReference type="Pfam" id="PF00619"/>
    </source>
</evidence>
<evidence type="ECO:0000313" key="2">
    <source>
        <dbReference type="EMBL" id="KAI1720516.1"/>
    </source>
</evidence>
<dbReference type="GO" id="GO:0042981">
    <property type="term" value="P:regulation of apoptotic process"/>
    <property type="evidence" value="ECO:0007669"/>
    <property type="project" value="InterPro"/>
</dbReference>
<evidence type="ECO:0000313" key="3">
    <source>
        <dbReference type="Proteomes" id="UP001201812"/>
    </source>
</evidence>
<reference evidence="2" key="1">
    <citation type="submission" date="2022-01" db="EMBL/GenBank/DDBJ databases">
        <title>Genome Sequence Resource for Two Populations of Ditylenchus destructor, the Migratory Endoparasitic Phytonematode.</title>
        <authorList>
            <person name="Zhang H."/>
            <person name="Lin R."/>
            <person name="Xie B."/>
        </authorList>
    </citation>
    <scope>NUCLEOTIDE SEQUENCE</scope>
    <source>
        <strain evidence="2">BazhouSP</strain>
    </source>
</reference>
<name>A0AAD4NA07_9BILA</name>
<dbReference type="Pfam" id="PF00619">
    <property type="entry name" value="CARD"/>
    <property type="match status" value="1"/>
</dbReference>
<gene>
    <name evidence="2" type="ORF">DdX_04751</name>
</gene>
<accession>A0AAD4NA07</accession>